<dbReference type="PANTHER" id="PTHR46204">
    <property type="entry name" value="CHITIN ELICITOR RECEPTOR KINASE 1-RELATED"/>
    <property type="match status" value="1"/>
</dbReference>
<evidence type="ECO:0000256" key="6">
    <source>
        <dbReference type="ARBA" id="ARBA00023136"/>
    </source>
</evidence>
<comment type="subcellular location">
    <subcellularLocation>
        <location evidence="1">Cell membrane</location>
        <topology evidence="1">Single-pass membrane protein</topology>
    </subcellularLocation>
</comment>
<feature type="transmembrane region" description="Helical" evidence="8">
    <location>
        <begin position="15"/>
        <end position="38"/>
    </location>
</feature>
<dbReference type="GO" id="GO:0005886">
    <property type="term" value="C:plasma membrane"/>
    <property type="evidence" value="ECO:0007669"/>
    <property type="project" value="UniProtKB-SubCell"/>
</dbReference>
<dbReference type="PaxDb" id="3880-AES99274"/>
<evidence type="ECO:0000256" key="3">
    <source>
        <dbReference type="ARBA" id="ARBA00022692"/>
    </source>
</evidence>
<proteinExistence type="predicted"/>
<evidence type="ECO:0000256" key="5">
    <source>
        <dbReference type="ARBA" id="ARBA00022989"/>
    </source>
</evidence>
<evidence type="ECO:0000256" key="8">
    <source>
        <dbReference type="SAM" id="Phobius"/>
    </source>
</evidence>
<reference evidence="9 11" key="2">
    <citation type="journal article" date="2014" name="BMC Genomics">
        <title>An improved genome release (version Mt4.0) for the model legume Medicago truncatula.</title>
        <authorList>
            <person name="Tang H."/>
            <person name="Krishnakumar V."/>
            <person name="Bidwell S."/>
            <person name="Rosen B."/>
            <person name="Chan A."/>
            <person name="Zhou S."/>
            <person name="Gentzbittel L."/>
            <person name="Childs K.L."/>
            <person name="Yandell M."/>
            <person name="Gundlach H."/>
            <person name="Mayer K.F."/>
            <person name="Schwartz D.C."/>
            <person name="Town C.D."/>
        </authorList>
    </citation>
    <scope>GENOME REANNOTATION</scope>
    <source>
        <strain evidence="10 11">cv. Jemalong A17</strain>
    </source>
</reference>
<keyword evidence="7" id="KW-1015">Disulfide bond</keyword>
<evidence type="ECO:0000313" key="11">
    <source>
        <dbReference type="Proteomes" id="UP000002051"/>
    </source>
</evidence>
<protein>
    <submittedName>
        <fullName evidence="9">Transmembrane protein, putative</fullName>
    </submittedName>
</protein>
<dbReference type="GO" id="GO:0045087">
    <property type="term" value="P:innate immune response"/>
    <property type="evidence" value="ECO:0007669"/>
    <property type="project" value="InterPro"/>
</dbReference>
<dbReference type="Proteomes" id="UP000002051">
    <property type="component" value="Chromosome 5"/>
</dbReference>
<sequence length="172" mass="18709">MVTTCLFTQGLSGEVITGISLGAVAGLVLLAFCIYVACYKKKQAPKQELLSENPARSSLKLRVPIFTLIYHLLLDEISGNATYGTSDSVSPAHIIGIRVEKSGEFSYEQLVNATNNFNMANKFGQGGFGEVYYAELNGEVADFGLSKLIDDRISSVPTANMTKHIWLHATRV</sequence>
<keyword evidence="5 8" id="KW-1133">Transmembrane helix</keyword>
<keyword evidence="2" id="KW-1003">Cell membrane</keyword>
<organism evidence="9 11">
    <name type="scientific">Medicago truncatula</name>
    <name type="common">Barrel medic</name>
    <name type="synonym">Medicago tribuloides</name>
    <dbReference type="NCBI Taxonomy" id="3880"/>
    <lineage>
        <taxon>Eukaryota</taxon>
        <taxon>Viridiplantae</taxon>
        <taxon>Streptophyta</taxon>
        <taxon>Embryophyta</taxon>
        <taxon>Tracheophyta</taxon>
        <taxon>Spermatophyta</taxon>
        <taxon>Magnoliopsida</taxon>
        <taxon>eudicotyledons</taxon>
        <taxon>Gunneridae</taxon>
        <taxon>Pentapetalae</taxon>
        <taxon>rosids</taxon>
        <taxon>fabids</taxon>
        <taxon>Fabales</taxon>
        <taxon>Fabaceae</taxon>
        <taxon>Papilionoideae</taxon>
        <taxon>50 kb inversion clade</taxon>
        <taxon>NPAAA clade</taxon>
        <taxon>Hologalegina</taxon>
        <taxon>IRL clade</taxon>
        <taxon>Trifolieae</taxon>
        <taxon>Medicago</taxon>
    </lineage>
</organism>
<name>G7K1S6_MEDTR</name>
<dbReference type="InterPro" id="IPR011009">
    <property type="entry name" value="Kinase-like_dom_sf"/>
</dbReference>
<dbReference type="GO" id="GO:0019199">
    <property type="term" value="F:transmembrane receptor protein kinase activity"/>
    <property type="evidence" value="ECO:0007669"/>
    <property type="project" value="InterPro"/>
</dbReference>
<dbReference type="Gene3D" id="3.30.200.20">
    <property type="entry name" value="Phosphorylase Kinase, domain 1"/>
    <property type="match status" value="1"/>
</dbReference>
<gene>
    <name evidence="9" type="ordered locus">MTR_5g078590</name>
</gene>
<reference evidence="9 11" key="1">
    <citation type="journal article" date="2011" name="Nature">
        <title>The Medicago genome provides insight into the evolution of rhizobial symbioses.</title>
        <authorList>
            <person name="Young N.D."/>
            <person name="Debelle F."/>
            <person name="Oldroyd G.E."/>
            <person name="Geurts R."/>
            <person name="Cannon S.B."/>
            <person name="Udvardi M.K."/>
            <person name="Benedito V.A."/>
            <person name="Mayer K.F."/>
            <person name="Gouzy J."/>
            <person name="Schoof H."/>
            <person name="Van de Peer Y."/>
            <person name="Proost S."/>
            <person name="Cook D.R."/>
            <person name="Meyers B.C."/>
            <person name="Spannagl M."/>
            <person name="Cheung F."/>
            <person name="De Mita S."/>
            <person name="Krishnakumar V."/>
            <person name="Gundlach H."/>
            <person name="Zhou S."/>
            <person name="Mudge J."/>
            <person name="Bharti A.K."/>
            <person name="Murray J.D."/>
            <person name="Naoumkina M.A."/>
            <person name="Rosen B."/>
            <person name="Silverstein K.A."/>
            <person name="Tang H."/>
            <person name="Rombauts S."/>
            <person name="Zhao P.X."/>
            <person name="Zhou P."/>
            <person name="Barbe V."/>
            <person name="Bardou P."/>
            <person name="Bechner M."/>
            <person name="Bellec A."/>
            <person name="Berger A."/>
            <person name="Berges H."/>
            <person name="Bidwell S."/>
            <person name="Bisseling T."/>
            <person name="Choisne N."/>
            <person name="Couloux A."/>
            <person name="Denny R."/>
            <person name="Deshpande S."/>
            <person name="Dai X."/>
            <person name="Doyle J.J."/>
            <person name="Dudez A.M."/>
            <person name="Farmer A.D."/>
            <person name="Fouteau S."/>
            <person name="Franken C."/>
            <person name="Gibelin C."/>
            <person name="Gish J."/>
            <person name="Goldstein S."/>
            <person name="Gonzalez A.J."/>
            <person name="Green P.J."/>
            <person name="Hallab A."/>
            <person name="Hartog M."/>
            <person name="Hua A."/>
            <person name="Humphray S.J."/>
            <person name="Jeong D.H."/>
            <person name="Jing Y."/>
            <person name="Jocker A."/>
            <person name="Kenton S.M."/>
            <person name="Kim D.J."/>
            <person name="Klee K."/>
            <person name="Lai H."/>
            <person name="Lang C."/>
            <person name="Lin S."/>
            <person name="Macmil S.L."/>
            <person name="Magdelenat G."/>
            <person name="Matthews L."/>
            <person name="McCorrison J."/>
            <person name="Monaghan E.L."/>
            <person name="Mun J.H."/>
            <person name="Najar F.Z."/>
            <person name="Nicholson C."/>
            <person name="Noirot C."/>
            <person name="O'Bleness M."/>
            <person name="Paule C.R."/>
            <person name="Poulain J."/>
            <person name="Prion F."/>
            <person name="Qin B."/>
            <person name="Qu C."/>
            <person name="Retzel E.F."/>
            <person name="Riddle C."/>
            <person name="Sallet E."/>
            <person name="Samain S."/>
            <person name="Samson N."/>
            <person name="Sanders I."/>
            <person name="Saurat O."/>
            <person name="Scarpelli C."/>
            <person name="Schiex T."/>
            <person name="Segurens B."/>
            <person name="Severin A.J."/>
            <person name="Sherrier D.J."/>
            <person name="Shi R."/>
            <person name="Sims S."/>
            <person name="Singer S.R."/>
            <person name="Sinharoy S."/>
            <person name="Sterck L."/>
            <person name="Viollet A."/>
            <person name="Wang B.B."/>
            <person name="Wang K."/>
            <person name="Wang M."/>
            <person name="Wang X."/>
            <person name="Warfsmann J."/>
            <person name="Weissenbach J."/>
            <person name="White D.D."/>
            <person name="White J.D."/>
            <person name="Wiley G.B."/>
            <person name="Wincker P."/>
            <person name="Xing Y."/>
            <person name="Yang L."/>
            <person name="Yao Z."/>
            <person name="Ying F."/>
            <person name="Zhai J."/>
            <person name="Zhou L."/>
            <person name="Zuber A."/>
            <person name="Denarie J."/>
            <person name="Dixon R.A."/>
            <person name="May G.D."/>
            <person name="Schwartz D.C."/>
            <person name="Rogers J."/>
            <person name="Quetier F."/>
            <person name="Town C.D."/>
            <person name="Roe B.A."/>
        </authorList>
    </citation>
    <scope>NUCLEOTIDE SEQUENCE [LARGE SCALE GENOMIC DNA]</scope>
    <source>
        <strain evidence="9">A17</strain>
        <strain evidence="10 11">cv. Jemalong A17</strain>
    </source>
</reference>
<evidence type="ECO:0000256" key="1">
    <source>
        <dbReference type="ARBA" id="ARBA00004162"/>
    </source>
</evidence>
<keyword evidence="11" id="KW-1185">Reference proteome</keyword>
<dbReference type="SUPFAM" id="SSF56112">
    <property type="entry name" value="Protein kinase-like (PK-like)"/>
    <property type="match status" value="1"/>
</dbReference>
<dbReference type="EMBL" id="CM001221">
    <property type="protein sequence ID" value="AES99274.1"/>
    <property type="molecule type" value="Genomic_DNA"/>
</dbReference>
<dbReference type="STRING" id="3880.G7K1S6"/>
<dbReference type="PANTHER" id="PTHR46204:SF12">
    <property type="entry name" value="LYSM RECEPTOR KINASE K1B"/>
    <property type="match status" value="1"/>
</dbReference>
<keyword evidence="4" id="KW-0732">Signal</keyword>
<evidence type="ECO:0000313" key="9">
    <source>
        <dbReference type="EMBL" id="AES99274.1"/>
    </source>
</evidence>
<reference evidence="10" key="3">
    <citation type="submission" date="2015-04" db="UniProtKB">
        <authorList>
            <consortium name="EnsemblPlants"/>
        </authorList>
    </citation>
    <scope>IDENTIFICATION</scope>
    <source>
        <strain evidence="10">cv. Jemalong A17</strain>
    </source>
</reference>
<accession>G7K1S6</accession>
<evidence type="ECO:0000313" key="10">
    <source>
        <dbReference type="EnsemblPlants" id="AES99274"/>
    </source>
</evidence>
<keyword evidence="6 8" id="KW-0472">Membrane</keyword>
<evidence type="ECO:0000256" key="4">
    <source>
        <dbReference type="ARBA" id="ARBA00022729"/>
    </source>
</evidence>
<dbReference type="HOGENOM" id="CLU_1557590_0_0_1"/>
<keyword evidence="3 8" id="KW-0812">Transmembrane</keyword>
<dbReference type="AlphaFoldDB" id="G7K1S6"/>
<dbReference type="EnsemblPlants" id="AES99274">
    <property type="protein sequence ID" value="AES99274"/>
    <property type="gene ID" value="MTR_5g078590"/>
</dbReference>
<dbReference type="InterPro" id="IPR044812">
    <property type="entry name" value="CERK1/LYK3-like"/>
</dbReference>
<evidence type="ECO:0000256" key="2">
    <source>
        <dbReference type="ARBA" id="ARBA00022475"/>
    </source>
</evidence>
<evidence type="ECO:0000256" key="7">
    <source>
        <dbReference type="ARBA" id="ARBA00023157"/>
    </source>
</evidence>